<comment type="subcellular location">
    <subcellularLocation>
        <location evidence="5">Cytoplasm</location>
    </subcellularLocation>
</comment>
<keyword evidence="4 5" id="KW-0173">Coenzyme A biosynthesis</keyword>
<accession>A0A9D7SBF2</accession>
<dbReference type="Gene3D" id="3.40.50.300">
    <property type="entry name" value="P-loop containing nucleotide triphosphate hydrolases"/>
    <property type="match status" value="1"/>
</dbReference>
<dbReference type="GO" id="GO:0005737">
    <property type="term" value="C:cytoplasm"/>
    <property type="evidence" value="ECO:0007669"/>
    <property type="project" value="UniProtKB-SubCell"/>
</dbReference>
<proteinExistence type="inferred from homology"/>
<dbReference type="EMBL" id="JADKFW010000021">
    <property type="protein sequence ID" value="MBK9719552.1"/>
    <property type="molecule type" value="Genomic_DNA"/>
</dbReference>
<sequence>MKHVGLTGLIGSGKSLVAHIFEYLGVPVYSSDLRAKYLMEHDPGLSHKIKLLLGSDAYDGTNKLNRKFIASKIFSNTDLLHQLNSLVHPMVGLDYLEWAKQQNTPYVIKESALLLDVIHSQPVDKIIVVSASESIRIQRVMLRDKLSELQVRNRIQNQRHESELLAQADYVIHHDGNSFITKQVLLIHMELLKFASQQ</sequence>
<dbReference type="InterPro" id="IPR001977">
    <property type="entry name" value="Depp_CoAkinase"/>
</dbReference>
<keyword evidence="3 5" id="KW-0067">ATP-binding</keyword>
<comment type="caution">
    <text evidence="7">The sequence shown here is derived from an EMBL/GenBank/DDBJ whole genome shotgun (WGS) entry which is preliminary data.</text>
</comment>
<dbReference type="SUPFAM" id="SSF52540">
    <property type="entry name" value="P-loop containing nucleoside triphosphate hydrolases"/>
    <property type="match status" value="1"/>
</dbReference>
<dbReference type="PANTHER" id="PTHR10695">
    <property type="entry name" value="DEPHOSPHO-COA KINASE-RELATED"/>
    <property type="match status" value="1"/>
</dbReference>
<dbReference type="PROSITE" id="PS51219">
    <property type="entry name" value="DPCK"/>
    <property type="match status" value="1"/>
</dbReference>
<evidence type="ECO:0000256" key="2">
    <source>
        <dbReference type="ARBA" id="ARBA00022741"/>
    </source>
</evidence>
<comment type="similarity">
    <text evidence="1 5">Belongs to the CoaE family.</text>
</comment>
<organism evidence="7 8">
    <name type="scientific">Candidatus Defluviibacterium haderslevense</name>
    <dbReference type="NCBI Taxonomy" id="2981993"/>
    <lineage>
        <taxon>Bacteria</taxon>
        <taxon>Pseudomonadati</taxon>
        <taxon>Bacteroidota</taxon>
        <taxon>Saprospiria</taxon>
        <taxon>Saprospirales</taxon>
        <taxon>Saprospiraceae</taxon>
        <taxon>Candidatus Defluviibacterium</taxon>
    </lineage>
</organism>
<dbReference type="CDD" id="cd02022">
    <property type="entry name" value="DPCK"/>
    <property type="match status" value="1"/>
</dbReference>
<comment type="catalytic activity">
    <reaction evidence="5">
        <text>3'-dephospho-CoA + ATP = ADP + CoA + H(+)</text>
        <dbReference type="Rhea" id="RHEA:18245"/>
        <dbReference type="ChEBI" id="CHEBI:15378"/>
        <dbReference type="ChEBI" id="CHEBI:30616"/>
        <dbReference type="ChEBI" id="CHEBI:57287"/>
        <dbReference type="ChEBI" id="CHEBI:57328"/>
        <dbReference type="ChEBI" id="CHEBI:456216"/>
        <dbReference type="EC" id="2.7.1.24"/>
    </reaction>
</comment>
<keyword evidence="5 7" id="KW-0808">Transferase</keyword>
<gene>
    <name evidence="5" type="primary">coaE</name>
    <name evidence="7" type="ORF">IPO85_18950</name>
</gene>
<keyword evidence="5" id="KW-0963">Cytoplasm</keyword>
<evidence type="ECO:0000256" key="3">
    <source>
        <dbReference type="ARBA" id="ARBA00022840"/>
    </source>
</evidence>
<keyword evidence="2 5" id="KW-0547">Nucleotide-binding</keyword>
<protein>
    <recommendedName>
        <fullName evidence="5 6">Dephospho-CoA kinase</fullName>
        <ecNumber evidence="5 6">2.7.1.24</ecNumber>
    </recommendedName>
    <alternativeName>
        <fullName evidence="5">Dephosphocoenzyme A kinase</fullName>
    </alternativeName>
</protein>
<dbReference type="GO" id="GO:0004140">
    <property type="term" value="F:dephospho-CoA kinase activity"/>
    <property type="evidence" value="ECO:0007669"/>
    <property type="project" value="UniProtKB-UniRule"/>
</dbReference>
<dbReference type="GO" id="GO:0015937">
    <property type="term" value="P:coenzyme A biosynthetic process"/>
    <property type="evidence" value="ECO:0007669"/>
    <property type="project" value="UniProtKB-UniRule"/>
</dbReference>
<dbReference type="Proteomes" id="UP000808349">
    <property type="component" value="Unassembled WGS sequence"/>
</dbReference>
<dbReference type="Pfam" id="PF01121">
    <property type="entry name" value="CoaE"/>
    <property type="match status" value="1"/>
</dbReference>
<dbReference type="PANTHER" id="PTHR10695:SF46">
    <property type="entry name" value="BIFUNCTIONAL COENZYME A SYNTHASE-RELATED"/>
    <property type="match status" value="1"/>
</dbReference>
<dbReference type="NCBIfam" id="TIGR00152">
    <property type="entry name" value="dephospho-CoA kinase"/>
    <property type="match status" value="1"/>
</dbReference>
<dbReference type="AlphaFoldDB" id="A0A9D7SBF2"/>
<keyword evidence="5 7" id="KW-0418">Kinase</keyword>
<feature type="binding site" evidence="5">
    <location>
        <begin position="11"/>
        <end position="16"/>
    </location>
    <ligand>
        <name>ATP</name>
        <dbReference type="ChEBI" id="CHEBI:30616"/>
    </ligand>
</feature>
<dbReference type="EC" id="2.7.1.24" evidence="5 6"/>
<dbReference type="InterPro" id="IPR027417">
    <property type="entry name" value="P-loop_NTPase"/>
</dbReference>
<evidence type="ECO:0000313" key="8">
    <source>
        <dbReference type="Proteomes" id="UP000808349"/>
    </source>
</evidence>
<evidence type="ECO:0000313" key="7">
    <source>
        <dbReference type="EMBL" id="MBK9719552.1"/>
    </source>
</evidence>
<evidence type="ECO:0000256" key="4">
    <source>
        <dbReference type="ARBA" id="ARBA00022993"/>
    </source>
</evidence>
<comment type="pathway">
    <text evidence="5">Cofactor biosynthesis; coenzyme A biosynthesis; CoA from (R)-pantothenate: step 5/5.</text>
</comment>
<dbReference type="GO" id="GO:0005524">
    <property type="term" value="F:ATP binding"/>
    <property type="evidence" value="ECO:0007669"/>
    <property type="project" value="UniProtKB-UniRule"/>
</dbReference>
<evidence type="ECO:0000256" key="1">
    <source>
        <dbReference type="ARBA" id="ARBA00009018"/>
    </source>
</evidence>
<reference evidence="7 8" key="1">
    <citation type="submission" date="2020-10" db="EMBL/GenBank/DDBJ databases">
        <title>Connecting structure to function with the recovery of over 1000 high-quality activated sludge metagenome-assembled genomes encoding full-length rRNA genes using long-read sequencing.</title>
        <authorList>
            <person name="Singleton C.M."/>
            <person name="Petriglieri F."/>
            <person name="Kristensen J.M."/>
            <person name="Kirkegaard R.H."/>
            <person name="Michaelsen T.Y."/>
            <person name="Andersen M.H."/>
            <person name="Karst S.M."/>
            <person name="Dueholm M.S."/>
            <person name="Nielsen P.H."/>
            <person name="Albertsen M."/>
        </authorList>
    </citation>
    <scope>NUCLEOTIDE SEQUENCE [LARGE SCALE GENOMIC DNA]</scope>
    <source>
        <strain evidence="7">Ribe_18-Q3-R11-54_BAT3C.373</strain>
    </source>
</reference>
<evidence type="ECO:0000256" key="5">
    <source>
        <dbReference type="HAMAP-Rule" id="MF_00376"/>
    </source>
</evidence>
<name>A0A9D7SBF2_9BACT</name>
<comment type="function">
    <text evidence="5">Catalyzes the phosphorylation of the 3'-hydroxyl group of dephosphocoenzyme A to form coenzyme A.</text>
</comment>
<dbReference type="HAMAP" id="MF_00376">
    <property type="entry name" value="Dephospho_CoA_kinase"/>
    <property type="match status" value="1"/>
</dbReference>
<evidence type="ECO:0000256" key="6">
    <source>
        <dbReference type="NCBIfam" id="TIGR00152"/>
    </source>
</evidence>